<proteinExistence type="predicted"/>
<protein>
    <submittedName>
        <fullName evidence="1">Putative tail protein</fullName>
    </submittedName>
</protein>
<gene>
    <name evidence="2" type="ORF">MM415A01248_0006</name>
    <name evidence="1" type="ORF">TM448A00389_0021</name>
    <name evidence="3" type="ORF">TM448B00492_0006</name>
</gene>
<evidence type="ECO:0000313" key="1">
    <source>
        <dbReference type="EMBL" id="QJA46358.1"/>
    </source>
</evidence>
<dbReference type="EMBL" id="MT144008">
    <property type="protein sequence ID" value="QJA46358.1"/>
    <property type="molecule type" value="Genomic_DNA"/>
</dbReference>
<dbReference type="EMBL" id="MT144625">
    <property type="protein sequence ID" value="QJH95647.1"/>
    <property type="molecule type" value="Genomic_DNA"/>
</dbReference>
<name>A0A6H1ZFP7_9ZZZZ</name>
<dbReference type="AlphaFoldDB" id="A0A6H1ZFP7"/>
<evidence type="ECO:0000313" key="2">
    <source>
        <dbReference type="EMBL" id="QJA77691.1"/>
    </source>
</evidence>
<organism evidence="1">
    <name type="scientific">viral metagenome</name>
    <dbReference type="NCBI Taxonomy" id="1070528"/>
    <lineage>
        <taxon>unclassified sequences</taxon>
        <taxon>metagenomes</taxon>
        <taxon>organismal metagenomes</taxon>
    </lineage>
</organism>
<reference evidence="1" key="1">
    <citation type="submission" date="2020-03" db="EMBL/GenBank/DDBJ databases">
        <title>The deep terrestrial virosphere.</title>
        <authorList>
            <person name="Holmfeldt K."/>
            <person name="Nilsson E."/>
            <person name="Simone D."/>
            <person name="Lopez-Fernandez M."/>
            <person name="Wu X."/>
            <person name="de Brujin I."/>
            <person name="Lundin D."/>
            <person name="Andersson A."/>
            <person name="Bertilsson S."/>
            <person name="Dopson M."/>
        </authorList>
    </citation>
    <scope>NUCLEOTIDE SEQUENCE</scope>
    <source>
        <strain evidence="2">MM415A01248</strain>
        <strain evidence="1">TM448A00389</strain>
        <strain evidence="3">TM448B00492</strain>
    </source>
</reference>
<sequence>MPTILSSAAILEKNRLDSAEPWILLLDIWLKGASQSIPITANNQNVTWPSSGGTEYVAFPFELDDIEEEGKAYTEFEMRIGNVNQVMEAYMEADPDGGVGSTVIMSIVHGAHLDLPDAEVTYTVKCLDAYADSIWAHFVLGSDVPWQRRFPRGRIDPNYCRYKRFGGPRCQYTGVNTVCDRTLITCRSYSNSNRFGGFPGAKSSEEI</sequence>
<dbReference type="EMBL" id="MT142296">
    <property type="protein sequence ID" value="QJA77691.1"/>
    <property type="molecule type" value="Genomic_DNA"/>
</dbReference>
<evidence type="ECO:0000313" key="3">
    <source>
        <dbReference type="EMBL" id="QJH95647.1"/>
    </source>
</evidence>
<accession>A0A6H1ZFP7</accession>